<reference evidence="3 4" key="2">
    <citation type="submission" date="2018-06" db="EMBL/GenBank/DDBJ databases">
        <title>Sequencing of bacterial isolates from soil warming experiment in Harvard Forest, Massachusetts, USA.</title>
        <authorList>
            <person name="Deangelis K.PhD."/>
        </authorList>
    </citation>
    <scope>NUCLEOTIDE SEQUENCE [LARGE SCALE GENOMIC DNA]</scope>
    <source>
        <strain evidence="3 4">GAS496</strain>
    </source>
</reference>
<organism evidence="3 4">
    <name type="scientific">Mycolicibacterium moriokaense</name>
    <dbReference type="NCBI Taxonomy" id="39691"/>
    <lineage>
        <taxon>Bacteria</taxon>
        <taxon>Bacillati</taxon>
        <taxon>Actinomycetota</taxon>
        <taxon>Actinomycetes</taxon>
        <taxon>Mycobacteriales</taxon>
        <taxon>Mycobacteriaceae</taxon>
        <taxon>Mycolicibacterium</taxon>
    </lineage>
</organism>
<feature type="signal peptide" evidence="2">
    <location>
        <begin position="1"/>
        <end position="28"/>
    </location>
</feature>
<dbReference type="AlphaFoldDB" id="A0A318H113"/>
<proteinExistence type="predicted"/>
<feature type="chain" id="PRO_5038589017" description="DUF3068 domain-containing protein" evidence="2">
    <location>
        <begin position="29"/>
        <end position="268"/>
    </location>
</feature>
<protein>
    <recommendedName>
        <fullName evidence="5">DUF3068 domain-containing protein</fullName>
    </recommendedName>
</protein>
<dbReference type="EMBL" id="QJJU01000053">
    <property type="protein sequence ID" value="PXW96288.1"/>
    <property type="molecule type" value="Genomic_DNA"/>
</dbReference>
<evidence type="ECO:0000256" key="2">
    <source>
        <dbReference type="SAM" id="SignalP"/>
    </source>
</evidence>
<evidence type="ECO:0000256" key="1">
    <source>
        <dbReference type="SAM" id="MobiDB-lite"/>
    </source>
</evidence>
<dbReference type="RefSeq" id="WP_146221138.1">
    <property type="nucleotide sequence ID" value="NZ_QJJU01000053.1"/>
</dbReference>
<keyword evidence="2" id="KW-0732">Signal</keyword>
<evidence type="ECO:0000313" key="3">
    <source>
        <dbReference type="EMBL" id="PXW96288.1"/>
    </source>
</evidence>
<comment type="caution">
    <text evidence="3">The sequence shown here is derived from an EMBL/GenBank/DDBJ whole genome shotgun (WGS) entry which is preliminary data.</text>
</comment>
<keyword evidence="4" id="KW-1185">Reference proteome</keyword>
<dbReference type="PROSITE" id="PS51257">
    <property type="entry name" value="PROKAR_LIPOPROTEIN"/>
    <property type="match status" value="1"/>
</dbReference>
<sequence>MIRTQRAPTRPAAVALVLSMIALTAACAGTSPAPSTSIAAPNPSAPAPAPSSAGPKKITDPYSPTIDPSAFSTTINNPYFPLTPGTRTIYQAASPDGLQRTTTEVTRDTKKIMGVDTVVVHDFLTLDGKLIEDTFDWYAQDRDGNVWYFGEATKEFADGAVHTKGSFESGVDGALPGIIMPGRPQIGDQFRQEFAKGVAEDTGEVLSLTGSETTPLTGPVNDLLVTKDSDLLDPAAPTENKYYARGVGLALTLTGPAEREEAIAVEKF</sequence>
<accession>A0A318H113</accession>
<dbReference type="Proteomes" id="UP000247781">
    <property type="component" value="Unassembled WGS sequence"/>
</dbReference>
<evidence type="ECO:0008006" key="5">
    <source>
        <dbReference type="Google" id="ProtNLM"/>
    </source>
</evidence>
<feature type="region of interest" description="Disordered" evidence="1">
    <location>
        <begin position="32"/>
        <end position="65"/>
    </location>
</feature>
<dbReference type="OrthoDB" id="9151379at2"/>
<feature type="compositionally biased region" description="Low complexity" evidence="1">
    <location>
        <begin position="32"/>
        <end position="42"/>
    </location>
</feature>
<evidence type="ECO:0000313" key="4">
    <source>
        <dbReference type="Proteomes" id="UP000247781"/>
    </source>
</evidence>
<gene>
    <name evidence="3" type="ORF">C8E89_1539</name>
</gene>
<name>A0A318H113_9MYCO</name>
<reference evidence="4" key="1">
    <citation type="submission" date="2018-05" db="EMBL/GenBank/DDBJ databases">
        <authorList>
            <person name="Deangelis K."/>
            <person name="Huntemann M."/>
            <person name="Clum A."/>
            <person name="Pillay M."/>
            <person name="Palaniappan K."/>
            <person name="Varghese N."/>
            <person name="Mikhailova N."/>
            <person name="Stamatis D."/>
            <person name="Reddy T."/>
            <person name="Daum C."/>
            <person name="Shapiro N."/>
            <person name="Ivanova N."/>
            <person name="Kyrpides N."/>
            <person name="Woyke T."/>
        </authorList>
    </citation>
    <scope>NUCLEOTIDE SEQUENCE [LARGE SCALE GENOMIC DNA]</scope>
    <source>
        <strain evidence="4">GAS496</strain>
    </source>
</reference>